<accession>A0A151N8U0</accession>
<evidence type="ECO:0000313" key="4">
    <source>
        <dbReference type="Proteomes" id="UP000050525"/>
    </source>
</evidence>
<gene>
    <name evidence="3" type="ORF">Y1Q_0014964</name>
</gene>
<evidence type="ECO:0000313" key="3">
    <source>
        <dbReference type="EMBL" id="KYO33181.1"/>
    </source>
</evidence>
<feature type="region of interest" description="Disordered" evidence="2">
    <location>
        <begin position="1"/>
        <end position="58"/>
    </location>
</feature>
<evidence type="ECO:0000256" key="2">
    <source>
        <dbReference type="SAM" id="MobiDB-lite"/>
    </source>
</evidence>
<dbReference type="AlphaFoldDB" id="A0A151N8U0"/>
<protein>
    <submittedName>
        <fullName evidence="3">Protein FAM107B-like</fullName>
    </submittedName>
</protein>
<evidence type="ECO:0000256" key="1">
    <source>
        <dbReference type="ARBA" id="ARBA00023054"/>
    </source>
</evidence>
<dbReference type="InterPro" id="IPR009533">
    <property type="entry name" value="FAM107"/>
</dbReference>
<name>A0A151N8U0_ALLMI</name>
<proteinExistence type="predicted"/>
<dbReference type="Pfam" id="PF06625">
    <property type="entry name" value="DUF1151"/>
    <property type="match status" value="1"/>
</dbReference>
<dbReference type="PANTHER" id="PTHR16768:SF1">
    <property type="entry name" value="PROTEIN FAM107B"/>
    <property type="match status" value="1"/>
</dbReference>
<keyword evidence="4" id="KW-1185">Reference proteome</keyword>
<organism evidence="3 4">
    <name type="scientific">Alligator mississippiensis</name>
    <name type="common">American alligator</name>
    <dbReference type="NCBI Taxonomy" id="8496"/>
    <lineage>
        <taxon>Eukaryota</taxon>
        <taxon>Metazoa</taxon>
        <taxon>Chordata</taxon>
        <taxon>Craniata</taxon>
        <taxon>Vertebrata</taxon>
        <taxon>Euteleostomi</taxon>
        <taxon>Archelosauria</taxon>
        <taxon>Archosauria</taxon>
        <taxon>Crocodylia</taxon>
        <taxon>Alligatoridae</taxon>
        <taxon>Alligatorinae</taxon>
        <taxon>Alligator</taxon>
    </lineage>
</organism>
<dbReference type="PANTHER" id="PTHR16768">
    <property type="entry name" value="DOWN REGULATED IN RENAL CARCINOMA 1/TU3A"/>
    <property type="match status" value="1"/>
</dbReference>
<dbReference type="Proteomes" id="UP000050525">
    <property type="component" value="Unassembled WGS sequence"/>
</dbReference>
<comment type="caution">
    <text evidence="3">The sequence shown here is derived from an EMBL/GenBank/DDBJ whole genome shotgun (WGS) entry which is preliminary data.</text>
</comment>
<sequence length="139" mass="15708">MGLTHTKQGDCKTQRSRQIPEAGRQGFEPGTYRTVSGTSGLIEPKKLPNPVKESKNHRDLHRELLFSHKRREADVRDRRQSQLRGGSFAESQAEAFCASYNGSLPSSLERQKTKLIDYIGLCQHRCMEWQPGGPATQQI</sequence>
<reference evidence="3 4" key="1">
    <citation type="journal article" date="2012" name="Genome Biol.">
        <title>Sequencing three crocodilian genomes to illuminate the evolution of archosaurs and amniotes.</title>
        <authorList>
            <person name="St John J.A."/>
            <person name="Braun E.L."/>
            <person name="Isberg S.R."/>
            <person name="Miles L.G."/>
            <person name="Chong A.Y."/>
            <person name="Gongora J."/>
            <person name="Dalzell P."/>
            <person name="Moran C."/>
            <person name="Bed'hom B."/>
            <person name="Abzhanov A."/>
            <person name="Burgess S.C."/>
            <person name="Cooksey A.M."/>
            <person name="Castoe T.A."/>
            <person name="Crawford N.G."/>
            <person name="Densmore L.D."/>
            <person name="Drew J.C."/>
            <person name="Edwards S.V."/>
            <person name="Faircloth B.C."/>
            <person name="Fujita M.K."/>
            <person name="Greenwold M.J."/>
            <person name="Hoffmann F.G."/>
            <person name="Howard J.M."/>
            <person name="Iguchi T."/>
            <person name="Janes D.E."/>
            <person name="Khan S.Y."/>
            <person name="Kohno S."/>
            <person name="de Koning A.J."/>
            <person name="Lance S.L."/>
            <person name="McCarthy F.M."/>
            <person name="McCormack J.E."/>
            <person name="Merchant M.E."/>
            <person name="Peterson D.G."/>
            <person name="Pollock D.D."/>
            <person name="Pourmand N."/>
            <person name="Raney B.J."/>
            <person name="Roessler K.A."/>
            <person name="Sanford J.R."/>
            <person name="Sawyer R.H."/>
            <person name="Schmidt C.J."/>
            <person name="Triplett E.W."/>
            <person name="Tuberville T.D."/>
            <person name="Venegas-Anaya M."/>
            <person name="Howard J.T."/>
            <person name="Jarvis E.D."/>
            <person name="Guillette L.J.Jr."/>
            <person name="Glenn T.C."/>
            <person name="Green R.E."/>
            <person name="Ray D.A."/>
        </authorList>
    </citation>
    <scope>NUCLEOTIDE SEQUENCE [LARGE SCALE GENOMIC DNA]</scope>
    <source>
        <strain evidence="3">KSC_2009_1</strain>
    </source>
</reference>
<keyword evidence="1" id="KW-0175">Coiled coil</keyword>
<dbReference type="EMBL" id="AKHW03003787">
    <property type="protein sequence ID" value="KYO33181.1"/>
    <property type="molecule type" value="Genomic_DNA"/>
</dbReference>